<dbReference type="EMBL" id="CP009220">
    <property type="protein sequence ID" value="ALC04637.1"/>
    <property type="molecule type" value="Genomic_DNA"/>
</dbReference>
<evidence type="ECO:0000313" key="3">
    <source>
        <dbReference type="Proteomes" id="UP000068067"/>
    </source>
</evidence>
<sequence length="647" mass="69944">MKIKSVFLSTALSTSLLLGITPPVLGATINPSMPLSALRSSDDIAVPNFAKELPLSFDVPAGTVPQSLSGTLQIPAEFSGGVVEFYDGDRLFHTLRLEVNDSRAYLEVPLQSIPVEDGRANFSLRAILDPVNNQWCYEEQEVRFLDGNVTFEGATINPAVVADYFPSVLRALTIYVPENPSGAVQEATLEVATSLDSVYRRSGLDVNVETLPTGSDGPATAPGDFERQIVLVDEVTERNTQKTELVNPGQDNAFLRLSGNADELYDQARLLTDATLPLAVDTEVTASGFGDVPNLSTDVATLQELGITQLTSESIARTSVTLGIERSRLRTYSQYMDLHITGTYTPLPPQNAGQITFSVGDTVLDSFTTDDTGIIDREFNVPGDLVNRYTEIVVEFTSTGDVNCEVTQPVGLNIDSDSLVTSQHSDVPVLNGFRSLPQSFQPRVDVAFADPSVQELSRAVSVVLGIQSMSSQRIRPHLVDWDEAVASERPTIFIDAAGAKTDQVPSYLAQQGPTLEITSKNDQNADGEQLTRSLQTNAALVVGSIQAVWDADKKRTVIVASSQDSPAELDALISWMGEDRERWSDLNGDLIVKVRDREPVQLTTVEAPDQPGRSATVFIAIGVSLVVIALIVAAVVSVSRRSQKGYK</sequence>
<keyword evidence="1" id="KW-1133">Transmembrane helix</keyword>
<evidence type="ECO:0000256" key="1">
    <source>
        <dbReference type="SAM" id="Phobius"/>
    </source>
</evidence>
<feature type="transmembrane region" description="Helical" evidence="1">
    <location>
        <begin position="617"/>
        <end position="638"/>
    </location>
</feature>
<dbReference type="AlphaFoldDB" id="A0A0M4CUR3"/>
<proteinExistence type="predicted"/>
<protein>
    <submittedName>
        <fullName evidence="2">Or membrane protein</fullName>
    </submittedName>
</protein>
<keyword evidence="1" id="KW-0472">Membrane</keyword>
<keyword evidence="1" id="KW-0812">Transmembrane</keyword>
<dbReference type="KEGG" id="cdx:CDES_00785"/>
<dbReference type="Proteomes" id="UP000068067">
    <property type="component" value="Chromosome"/>
</dbReference>
<keyword evidence="3" id="KW-1185">Reference proteome</keyword>
<dbReference type="STRING" id="931089.CDES_00785"/>
<reference evidence="2 3" key="1">
    <citation type="submission" date="2014-08" db="EMBL/GenBank/DDBJ databases">
        <title>Complete genome sequence of Corynebacterium deserti GIMN1.010 (=DSM 45689), isolated from desert sand in western China.</title>
        <authorList>
            <person name="Ruckert C."/>
            <person name="Albersmeier A."/>
            <person name="Kalinowski J."/>
        </authorList>
    </citation>
    <scope>NUCLEOTIDE SEQUENCE [LARGE SCALE GENOMIC DNA]</scope>
    <source>
        <strain evidence="2 3">GIMN1.010</strain>
    </source>
</reference>
<organism evidence="2 3">
    <name type="scientific">Corynebacterium deserti GIMN1.010</name>
    <dbReference type="NCBI Taxonomy" id="931089"/>
    <lineage>
        <taxon>Bacteria</taxon>
        <taxon>Bacillati</taxon>
        <taxon>Actinomycetota</taxon>
        <taxon>Actinomycetes</taxon>
        <taxon>Mycobacteriales</taxon>
        <taxon>Corynebacteriaceae</taxon>
        <taxon>Corynebacterium</taxon>
    </lineage>
</organism>
<name>A0A0M4CUR3_9CORY</name>
<gene>
    <name evidence="2" type="ORF">CDES_00785</name>
</gene>
<dbReference type="PATRIC" id="fig|931089.4.peg.162"/>
<evidence type="ECO:0000313" key="2">
    <source>
        <dbReference type="EMBL" id="ALC04637.1"/>
    </source>
</evidence>
<accession>A0A0M4CUR3</accession>